<organism evidence="8 9">
    <name type="scientific">Escallonia rubra</name>
    <dbReference type="NCBI Taxonomy" id="112253"/>
    <lineage>
        <taxon>Eukaryota</taxon>
        <taxon>Viridiplantae</taxon>
        <taxon>Streptophyta</taxon>
        <taxon>Embryophyta</taxon>
        <taxon>Tracheophyta</taxon>
        <taxon>Spermatophyta</taxon>
        <taxon>Magnoliopsida</taxon>
        <taxon>eudicotyledons</taxon>
        <taxon>Gunneridae</taxon>
        <taxon>Pentapetalae</taxon>
        <taxon>asterids</taxon>
        <taxon>campanulids</taxon>
        <taxon>Escalloniales</taxon>
        <taxon>Escalloniaceae</taxon>
        <taxon>Escallonia</taxon>
    </lineage>
</organism>
<evidence type="ECO:0000259" key="6">
    <source>
        <dbReference type="PROSITE" id="PS51925"/>
    </source>
</evidence>
<dbReference type="SUPFAM" id="SSF47592">
    <property type="entry name" value="SWIB/MDM2 domain"/>
    <property type="match status" value="2"/>
</dbReference>
<comment type="caution">
    <text evidence="8">The sequence shown here is derived from an EMBL/GenBank/DDBJ whole genome shotgun (WGS) entry which is preliminary data.</text>
</comment>
<evidence type="ECO:0000313" key="9">
    <source>
        <dbReference type="Proteomes" id="UP001187471"/>
    </source>
</evidence>
<feature type="domain" description="DEK-C" evidence="7">
    <location>
        <begin position="1"/>
        <end position="56"/>
    </location>
</feature>
<dbReference type="PANTHER" id="PTHR13844">
    <property type="entry name" value="SWI/SNF-RELATED MATRIX-ASSOCIATED ACTIN-DEPENDENT REGULATOR OF CHROMATIN SUBFAMILY D"/>
    <property type="match status" value="1"/>
</dbReference>
<dbReference type="GO" id="GO:0000500">
    <property type="term" value="C:RNA polymerase I upstream activating factor complex"/>
    <property type="evidence" value="ECO:0007669"/>
    <property type="project" value="UniProtKB-ARBA"/>
</dbReference>
<evidence type="ECO:0000259" key="7">
    <source>
        <dbReference type="PROSITE" id="PS51998"/>
    </source>
</evidence>
<evidence type="ECO:0000256" key="1">
    <source>
        <dbReference type="ARBA" id="ARBA00004123"/>
    </source>
</evidence>
<reference evidence="8" key="1">
    <citation type="submission" date="2022-12" db="EMBL/GenBank/DDBJ databases">
        <title>Draft genome assemblies for two species of Escallonia (Escalloniales).</title>
        <authorList>
            <person name="Chanderbali A."/>
            <person name="Dervinis C."/>
            <person name="Anghel I."/>
            <person name="Soltis D."/>
            <person name="Soltis P."/>
            <person name="Zapata F."/>
        </authorList>
    </citation>
    <scope>NUCLEOTIDE SEQUENCE</scope>
    <source>
        <strain evidence="8">UCBG92.1500</strain>
        <tissue evidence="8">Leaf</tissue>
    </source>
</reference>
<evidence type="ECO:0000256" key="2">
    <source>
        <dbReference type="ARBA" id="ARBA00023015"/>
    </source>
</evidence>
<accession>A0AA88URA7</accession>
<feature type="compositionally biased region" description="Basic and acidic residues" evidence="5">
    <location>
        <begin position="95"/>
        <end position="113"/>
    </location>
</feature>
<dbReference type="Gene3D" id="1.10.10.60">
    <property type="entry name" value="Homeodomain-like"/>
    <property type="match status" value="1"/>
</dbReference>
<keyword evidence="9" id="KW-1185">Reference proteome</keyword>
<dbReference type="FunFam" id="1.10.245.10:FF:000004">
    <property type="entry name" value="Upstream activation factor subunit"/>
    <property type="match status" value="1"/>
</dbReference>
<keyword evidence="3" id="KW-0804">Transcription</keyword>
<evidence type="ECO:0000313" key="8">
    <source>
        <dbReference type="EMBL" id="KAK2991471.1"/>
    </source>
</evidence>
<dbReference type="InterPro" id="IPR019835">
    <property type="entry name" value="SWIB_domain"/>
</dbReference>
<keyword evidence="4" id="KW-0539">Nucleus</keyword>
<sequence>MASDSELVGRLRQVLRTADLDTTTTATVRRMLEEEFGIDLSDRKAFIRDQIDLFLETPHENPGREDDVQEPIEESVKPEEKEEGPEEEEEEEECDARTKKQSTPDKVDKEVKKRGSGFSKPCSLSPQLQKLVGVPELARTEVVKKLWAYIREKNLQNPKNRKRILCDETLRALFRVDSIDMFQMNKKLSNHIWPIEEEVGADDLKQKEKRRKGGGGGFLAPLLLSDPLVEFLGTGENELSRAEVVKRMWDYIKQNDLQDPSDKRRIICDNKLKELFEVDTFIGFSVSKLLTAHITKKE</sequence>
<proteinExistence type="predicted"/>
<dbReference type="SMART" id="SM00151">
    <property type="entry name" value="SWIB"/>
    <property type="match status" value="2"/>
</dbReference>
<dbReference type="PROSITE" id="PS51998">
    <property type="entry name" value="DEK_C"/>
    <property type="match status" value="1"/>
</dbReference>
<feature type="region of interest" description="Disordered" evidence="5">
    <location>
        <begin position="56"/>
        <end position="122"/>
    </location>
</feature>
<name>A0AA88URA7_9ASTE</name>
<dbReference type="Pfam" id="PF08766">
    <property type="entry name" value="DEK_C"/>
    <property type="match status" value="1"/>
</dbReference>
<evidence type="ECO:0000256" key="4">
    <source>
        <dbReference type="ARBA" id="ARBA00023242"/>
    </source>
</evidence>
<feature type="compositionally biased region" description="Acidic residues" evidence="5">
    <location>
        <begin position="81"/>
        <end position="94"/>
    </location>
</feature>
<feature type="domain" description="DM2" evidence="6">
    <location>
        <begin position="217"/>
        <end position="296"/>
    </location>
</feature>
<dbReference type="InterPro" id="IPR003121">
    <property type="entry name" value="SWIB_MDM2_domain"/>
</dbReference>
<protein>
    <submittedName>
        <fullName evidence="8">Uncharacterized protein</fullName>
    </submittedName>
</protein>
<dbReference type="EMBL" id="JAVXUO010000518">
    <property type="protein sequence ID" value="KAK2991471.1"/>
    <property type="molecule type" value="Genomic_DNA"/>
</dbReference>
<dbReference type="AlphaFoldDB" id="A0AA88URA7"/>
<dbReference type="PROSITE" id="PS51925">
    <property type="entry name" value="SWIB_MDM2"/>
    <property type="match status" value="2"/>
</dbReference>
<feature type="domain" description="DM2" evidence="6">
    <location>
        <begin position="117"/>
        <end position="194"/>
    </location>
</feature>
<dbReference type="InterPro" id="IPR036885">
    <property type="entry name" value="SWIB_MDM2_dom_sf"/>
</dbReference>
<evidence type="ECO:0000256" key="3">
    <source>
        <dbReference type="ARBA" id="ARBA00023163"/>
    </source>
</evidence>
<dbReference type="Pfam" id="PF02201">
    <property type="entry name" value="SWIB"/>
    <property type="match status" value="2"/>
</dbReference>
<dbReference type="Proteomes" id="UP001187471">
    <property type="component" value="Unassembled WGS sequence"/>
</dbReference>
<dbReference type="CDD" id="cd10567">
    <property type="entry name" value="SWIB-MDM2_like"/>
    <property type="match status" value="2"/>
</dbReference>
<comment type="subcellular location">
    <subcellularLocation>
        <location evidence="1">Nucleus</location>
    </subcellularLocation>
</comment>
<dbReference type="GO" id="GO:0001181">
    <property type="term" value="F:RNA polymerase I general transcription initiation factor activity"/>
    <property type="evidence" value="ECO:0007669"/>
    <property type="project" value="UniProtKB-ARBA"/>
</dbReference>
<gene>
    <name evidence="8" type="ORF">RJ640_016506</name>
</gene>
<dbReference type="SUPFAM" id="SSF109715">
    <property type="entry name" value="DEK C-terminal domain"/>
    <property type="match status" value="1"/>
</dbReference>
<evidence type="ECO:0000256" key="5">
    <source>
        <dbReference type="SAM" id="MobiDB-lite"/>
    </source>
</evidence>
<feature type="compositionally biased region" description="Basic and acidic residues" evidence="5">
    <location>
        <begin position="56"/>
        <end position="66"/>
    </location>
</feature>
<keyword evidence="2" id="KW-0805">Transcription regulation</keyword>
<dbReference type="InterPro" id="IPR014876">
    <property type="entry name" value="DEK_C"/>
</dbReference>
<dbReference type="Gene3D" id="1.10.245.10">
    <property type="entry name" value="SWIB/MDM2 domain"/>
    <property type="match status" value="2"/>
</dbReference>